<keyword evidence="1" id="KW-0812">Transmembrane</keyword>
<keyword evidence="3" id="KW-1185">Reference proteome</keyword>
<name>K6VIA1_9MICO</name>
<protein>
    <recommendedName>
        <fullName evidence="4">PH domain-containing protein</fullName>
    </recommendedName>
</protein>
<sequence length="140" mass="16161">MGEAEEIRHDTRPGFARYYLWFLCVFIPVPAIQIVLTWNAWRSAWVTALYVVWLISLLVIAALLLRPALIVINEDGIKRPLRRPIPWADIEAVNRPGRFDEYVPITLRNGRSLPLLLPKRYAEQVARIGNRPLQDPPKPT</sequence>
<dbReference type="AlphaFoldDB" id="K6VIA1"/>
<evidence type="ECO:0008006" key="4">
    <source>
        <dbReference type="Google" id="ProtNLM"/>
    </source>
</evidence>
<comment type="caution">
    <text evidence="2">The sequence shown here is derived from an EMBL/GenBank/DDBJ whole genome shotgun (WGS) entry which is preliminary data.</text>
</comment>
<reference evidence="2 3" key="1">
    <citation type="submission" date="2012-08" db="EMBL/GenBank/DDBJ databases">
        <title>Whole genome shotgun sequence of Kineosphaera limosa NBRC 100340.</title>
        <authorList>
            <person name="Yoshida I."/>
            <person name="Isaki S."/>
            <person name="Hosoyama A."/>
            <person name="Tsuchikane K."/>
            <person name="Katsumata H."/>
            <person name="Ando Y."/>
            <person name="Ohji S."/>
            <person name="Hamada M."/>
            <person name="Tamura T."/>
            <person name="Yamazoe A."/>
            <person name="Yamazaki S."/>
            <person name="Fujita N."/>
        </authorList>
    </citation>
    <scope>NUCLEOTIDE SEQUENCE [LARGE SCALE GENOMIC DNA]</scope>
    <source>
        <strain evidence="2 3">NBRC 100340</strain>
    </source>
</reference>
<feature type="transmembrane region" description="Helical" evidence="1">
    <location>
        <begin position="47"/>
        <end position="72"/>
    </location>
</feature>
<organism evidence="2 3">
    <name type="scientific">Kineosphaera limosa NBRC 100340</name>
    <dbReference type="NCBI Taxonomy" id="1184609"/>
    <lineage>
        <taxon>Bacteria</taxon>
        <taxon>Bacillati</taxon>
        <taxon>Actinomycetota</taxon>
        <taxon>Actinomycetes</taxon>
        <taxon>Micrococcales</taxon>
        <taxon>Dermatophilaceae</taxon>
        <taxon>Kineosphaera</taxon>
    </lineage>
</organism>
<keyword evidence="1" id="KW-1133">Transmembrane helix</keyword>
<evidence type="ECO:0000256" key="1">
    <source>
        <dbReference type="SAM" id="Phobius"/>
    </source>
</evidence>
<accession>K6VIA1</accession>
<dbReference type="RefSeq" id="WP_006592480.1">
    <property type="nucleotide sequence ID" value="NZ_BAHD01000029.1"/>
</dbReference>
<gene>
    <name evidence="2" type="ORF">KILIM_029_00580</name>
</gene>
<dbReference type="Proteomes" id="UP000008366">
    <property type="component" value="Unassembled WGS sequence"/>
</dbReference>
<keyword evidence="1" id="KW-0472">Membrane</keyword>
<dbReference type="EMBL" id="BAHD01000029">
    <property type="protein sequence ID" value="GAB95948.1"/>
    <property type="molecule type" value="Genomic_DNA"/>
</dbReference>
<evidence type="ECO:0000313" key="3">
    <source>
        <dbReference type="Proteomes" id="UP000008366"/>
    </source>
</evidence>
<evidence type="ECO:0000313" key="2">
    <source>
        <dbReference type="EMBL" id="GAB95948.1"/>
    </source>
</evidence>
<proteinExistence type="predicted"/>
<dbReference type="OrthoDB" id="10008027at2"/>
<feature type="transmembrane region" description="Helical" evidence="1">
    <location>
        <begin position="18"/>
        <end position="41"/>
    </location>
</feature>